<keyword evidence="4 5" id="KW-0949">S-adenosyl-L-methionine</keyword>
<dbReference type="EC" id="2.1.1.222" evidence="5"/>
<comment type="caution">
    <text evidence="7">The sequence shown here is derived from an EMBL/GenBank/DDBJ whole genome shotgun (WGS) entry which is preliminary data.</text>
</comment>
<evidence type="ECO:0000256" key="4">
    <source>
        <dbReference type="ARBA" id="ARBA00022691"/>
    </source>
</evidence>
<keyword evidence="1 5" id="KW-0489">Methyltransferase</keyword>
<evidence type="ECO:0000256" key="1">
    <source>
        <dbReference type="ARBA" id="ARBA00022603"/>
    </source>
</evidence>
<proteinExistence type="inferred from homology"/>
<keyword evidence="3 5" id="KW-0831">Ubiquinone biosynthesis</keyword>
<dbReference type="SUPFAM" id="SSF53335">
    <property type="entry name" value="S-adenosyl-L-methionine-dependent methyltransferases"/>
    <property type="match status" value="1"/>
</dbReference>
<evidence type="ECO:0000259" key="6">
    <source>
        <dbReference type="Pfam" id="PF08241"/>
    </source>
</evidence>
<dbReference type="PANTHER" id="PTHR43464">
    <property type="entry name" value="METHYLTRANSFERASE"/>
    <property type="match status" value="1"/>
</dbReference>
<dbReference type="GO" id="GO:0102208">
    <property type="term" value="F:2-polyprenyl-6-hydroxyphenol methylase activity"/>
    <property type="evidence" value="ECO:0007669"/>
    <property type="project" value="UniProtKB-EC"/>
</dbReference>
<dbReference type="GO" id="GO:0061542">
    <property type="term" value="F:3-demethylubiquinol 3-O-methyltransferase activity"/>
    <property type="evidence" value="ECO:0007669"/>
    <property type="project" value="UniProtKB-UniRule"/>
</dbReference>
<reference evidence="7 8" key="1">
    <citation type="submission" date="2023-09" db="EMBL/GenBank/DDBJ databases">
        <authorList>
            <person name="Rey-Velasco X."/>
        </authorList>
    </citation>
    <scope>NUCLEOTIDE SEQUENCE [LARGE SCALE GENOMIC DNA]</scope>
    <source>
        <strain evidence="7 8">W409</strain>
    </source>
</reference>
<dbReference type="InterPro" id="IPR013216">
    <property type="entry name" value="Methyltransf_11"/>
</dbReference>
<dbReference type="InterPro" id="IPR029063">
    <property type="entry name" value="SAM-dependent_MTases_sf"/>
</dbReference>
<feature type="binding site" evidence="5">
    <location>
        <position position="147"/>
    </location>
    <ligand>
        <name>S-adenosyl-L-methionine</name>
        <dbReference type="ChEBI" id="CHEBI:59789"/>
    </ligand>
</feature>
<organism evidence="7 8">
    <name type="scientific">Brumicola blandensis</name>
    <dbReference type="NCBI Taxonomy" id="3075611"/>
    <lineage>
        <taxon>Bacteria</taxon>
        <taxon>Pseudomonadati</taxon>
        <taxon>Pseudomonadota</taxon>
        <taxon>Gammaproteobacteria</taxon>
        <taxon>Alteromonadales</taxon>
        <taxon>Alteromonadaceae</taxon>
        <taxon>Brumicola</taxon>
    </lineage>
</organism>
<dbReference type="Proteomes" id="UP001249020">
    <property type="component" value="Unassembled WGS sequence"/>
</dbReference>
<evidence type="ECO:0000313" key="7">
    <source>
        <dbReference type="EMBL" id="MDT0583532.1"/>
    </source>
</evidence>
<comment type="function">
    <text evidence="5">O-methyltransferase that catalyzes the 2 O-methylation steps in the ubiquinone biosynthetic pathway.</text>
</comment>
<evidence type="ECO:0000313" key="8">
    <source>
        <dbReference type="Proteomes" id="UP001249020"/>
    </source>
</evidence>
<feature type="binding site" evidence="5">
    <location>
        <position position="104"/>
    </location>
    <ligand>
        <name>S-adenosyl-L-methionine</name>
        <dbReference type="ChEBI" id="CHEBI:59789"/>
    </ligand>
</feature>
<comment type="catalytic activity">
    <reaction evidence="5">
        <text>a 3-(all-trans-polyprenyl)benzene-1,2-diol + S-adenosyl-L-methionine = a 2-methoxy-6-(all-trans-polyprenyl)phenol + S-adenosyl-L-homocysteine + H(+)</text>
        <dbReference type="Rhea" id="RHEA:31411"/>
        <dbReference type="Rhea" id="RHEA-COMP:9550"/>
        <dbReference type="Rhea" id="RHEA-COMP:9551"/>
        <dbReference type="ChEBI" id="CHEBI:15378"/>
        <dbReference type="ChEBI" id="CHEBI:57856"/>
        <dbReference type="ChEBI" id="CHEBI:59789"/>
        <dbReference type="ChEBI" id="CHEBI:62729"/>
        <dbReference type="ChEBI" id="CHEBI:62731"/>
        <dbReference type="EC" id="2.1.1.222"/>
    </reaction>
</comment>
<evidence type="ECO:0000256" key="3">
    <source>
        <dbReference type="ARBA" id="ARBA00022688"/>
    </source>
</evidence>
<dbReference type="NCBIfam" id="TIGR01983">
    <property type="entry name" value="UbiG"/>
    <property type="match status" value="1"/>
</dbReference>
<dbReference type="GO" id="GO:0010420">
    <property type="term" value="F:polyprenyldihydroxybenzoate methyltransferase activity"/>
    <property type="evidence" value="ECO:0007669"/>
    <property type="project" value="InterPro"/>
</dbReference>
<feature type="binding site" evidence="5">
    <location>
        <position position="52"/>
    </location>
    <ligand>
        <name>S-adenosyl-L-methionine</name>
        <dbReference type="ChEBI" id="CHEBI:59789"/>
    </ligand>
</feature>
<dbReference type="EC" id="2.1.1.64" evidence="5"/>
<dbReference type="EMBL" id="JAVRIE010000005">
    <property type="protein sequence ID" value="MDT0583532.1"/>
    <property type="molecule type" value="Genomic_DNA"/>
</dbReference>
<dbReference type="GO" id="GO:0032259">
    <property type="term" value="P:methylation"/>
    <property type="evidence" value="ECO:0007669"/>
    <property type="project" value="UniProtKB-KW"/>
</dbReference>
<keyword evidence="8" id="KW-1185">Reference proteome</keyword>
<dbReference type="RefSeq" id="WP_311362300.1">
    <property type="nucleotide sequence ID" value="NZ_JAVRIE010000005.1"/>
</dbReference>
<dbReference type="PANTHER" id="PTHR43464:SF19">
    <property type="entry name" value="UBIQUINONE BIOSYNTHESIS O-METHYLTRANSFERASE, MITOCHONDRIAL"/>
    <property type="match status" value="1"/>
</dbReference>
<dbReference type="Pfam" id="PF08241">
    <property type="entry name" value="Methyltransf_11"/>
    <property type="match status" value="1"/>
</dbReference>
<dbReference type="HAMAP" id="MF_00472">
    <property type="entry name" value="UbiG"/>
    <property type="match status" value="1"/>
</dbReference>
<sequence>MLDKSKLSKLSSKSDENTNVSQSEIARFDLLAESWWDPNGKYKTALIFNQARIDYFVPQICKHFNRDIDDENCLAGLSVLDVGSGGGLVCEPLAKLGANVTGIDASEMSVEVARRHAQKTGLNIHYQHILSTDKLKEGKQFDIVINAEVVEHVPDQKALIAECAQLTANGGFTILATLNRTPKSFVIAIIGAEYIMRYLPIGTHSWAKFVKPVELNQMAVVAGLQQVSESGMAYNPLSGKWRLSNSLAVNYIQCYKKNK</sequence>
<gene>
    <name evidence="5 7" type="primary">ubiG</name>
    <name evidence="7" type="ORF">RM544_13365</name>
</gene>
<accession>A0AAW8R2X0</accession>
<comment type="catalytic activity">
    <reaction evidence="5">
        <text>a 3-demethylubiquinol + S-adenosyl-L-methionine = a ubiquinol + S-adenosyl-L-homocysteine + H(+)</text>
        <dbReference type="Rhea" id="RHEA:44380"/>
        <dbReference type="Rhea" id="RHEA-COMP:9566"/>
        <dbReference type="Rhea" id="RHEA-COMP:10914"/>
        <dbReference type="ChEBI" id="CHEBI:15378"/>
        <dbReference type="ChEBI" id="CHEBI:17976"/>
        <dbReference type="ChEBI" id="CHEBI:57856"/>
        <dbReference type="ChEBI" id="CHEBI:59789"/>
        <dbReference type="ChEBI" id="CHEBI:84422"/>
        <dbReference type="EC" id="2.1.1.64"/>
    </reaction>
</comment>
<comment type="similarity">
    <text evidence="5">Belongs to the methyltransferase superfamily. UbiG/COQ3 family.</text>
</comment>
<dbReference type="Gene3D" id="3.40.50.150">
    <property type="entry name" value="Vaccinia Virus protein VP39"/>
    <property type="match status" value="1"/>
</dbReference>
<feature type="binding site" evidence="5">
    <location>
        <position position="83"/>
    </location>
    <ligand>
        <name>S-adenosyl-L-methionine</name>
        <dbReference type="ChEBI" id="CHEBI:59789"/>
    </ligand>
</feature>
<feature type="domain" description="Methyltransferase type 11" evidence="6">
    <location>
        <begin position="80"/>
        <end position="174"/>
    </location>
</feature>
<name>A0AAW8R2X0_9ALTE</name>
<evidence type="ECO:0000256" key="2">
    <source>
        <dbReference type="ARBA" id="ARBA00022679"/>
    </source>
</evidence>
<comment type="pathway">
    <text evidence="5">Cofactor biosynthesis; ubiquinone biosynthesis.</text>
</comment>
<dbReference type="InterPro" id="IPR010233">
    <property type="entry name" value="UbiG_MeTrfase"/>
</dbReference>
<dbReference type="CDD" id="cd02440">
    <property type="entry name" value="AdoMet_MTases"/>
    <property type="match status" value="1"/>
</dbReference>
<evidence type="ECO:0000256" key="5">
    <source>
        <dbReference type="HAMAP-Rule" id="MF_00472"/>
    </source>
</evidence>
<protein>
    <recommendedName>
        <fullName evidence="5">Ubiquinone biosynthesis O-methyltransferase</fullName>
    </recommendedName>
    <alternativeName>
        <fullName evidence="5">2-polyprenyl-6-hydroxyphenol methylase</fullName>
        <ecNumber evidence="5">2.1.1.222</ecNumber>
    </alternativeName>
    <alternativeName>
        <fullName evidence="5">3-demethylubiquinone 3-O-methyltransferase</fullName>
        <ecNumber evidence="5">2.1.1.64</ecNumber>
    </alternativeName>
</protein>
<keyword evidence="2 5" id="KW-0808">Transferase</keyword>
<dbReference type="AlphaFoldDB" id="A0AAW8R2X0"/>